<accession>A0A0C3B9F4</accession>
<keyword evidence="3" id="KW-1185">Reference proteome</keyword>
<evidence type="ECO:0000313" key="3">
    <source>
        <dbReference type="Proteomes" id="UP000054166"/>
    </source>
</evidence>
<reference evidence="3" key="2">
    <citation type="submission" date="2015-01" db="EMBL/GenBank/DDBJ databases">
        <title>Evolutionary Origins and Diversification of the Mycorrhizal Mutualists.</title>
        <authorList>
            <consortium name="DOE Joint Genome Institute"/>
            <consortium name="Mycorrhizal Genomics Consortium"/>
            <person name="Kohler A."/>
            <person name="Kuo A."/>
            <person name="Nagy L.G."/>
            <person name="Floudas D."/>
            <person name="Copeland A."/>
            <person name="Barry K.W."/>
            <person name="Cichocki N."/>
            <person name="Veneault-Fourrey C."/>
            <person name="LaButti K."/>
            <person name="Lindquist E.A."/>
            <person name="Lipzen A."/>
            <person name="Lundell T."/>
            <person name="Morin E."/>
            <person name="Murat C."/>
            <person name="Riley R."/>
            <person name="Ohm R."/>
            <person name="Sun H."/>
            <person name="Tunlid A."/>
            <person name="Henrissat B."/>
            <person name="Grigoriev I.V."/>
            <person name="Hibbett D.S."/>
            <person name="Martin F."/>
        </authorList>
    </citation>
    <scope>NUCLEOTIDE SEQUENCE [LARGE SCALE GENOMIC DNA]</scope>
    <source>
        <strain evidence="3">F 1598</strain>
    </source>
</reference>
<protein>
    <submittedName>
        <fullName evidence="2">Uncharacterized protein</fullName>
    </submittedName>
</protein>
<evidence type="ECO:0000313" key="2">
    <source>
        <dbReference type="EMBL" id="KIM73957.1"/>
    </source>
</evidence>
<gene>
    <name evidence="2" type="ORF">PILCRDRAFT_14781</name>
</gene>
<dbReference type="AlphaFoldDB" id="A0A0C3B9F4"/>
<proteinExistence type="predicted"/>
<sequence length="66" mass="7146">MRNWKKVGLNSDHASGKELISVYLSQSYWKQKKGGGDSNHAKSEGSKSGGSYQTQSKTSGQDGQPQ</sequence>
<name>A0A0C3B9F4_PILCF</name>
<organism evidence="2 3">
    <name type="scientific">Piloderma croceum (strain F 1598)</name>
    <dbReference type="NCBI Taxonomy" id="765440"/>
    <lineage>
        <taxon>Eukaryota</taxon>
        <taxon>Fungi</taxon>
        <taxon>Dikarya</taxon>
        <taxon>Basidiomycota</taxon>
        <taxon>Agaricomycotina</taxon>
        <taxon>Agaricomycetes</taxon>
        <taxon>Agaricomycetidae</taxon>
        <taxon>Atheliales</taxon>
        <taxon>Atheliaceae</taxon>
        <taxon>Piloderma</taxon>
    </lineage>
</organism>
<reference evidence="2 3" key="1">
    <citation type="submission" date="2014-04" db="EMBL/GenBank/DDBJ databases">
        <authorList>
            <consortium name="DOE Joint Genome Institute"/>
            <person name="Kuo A."/>
            <person name="Tarkka M."/>
            <person name="Buscot F."/>
            <person name="Kohler A."/>
            <person name="Nagy L.G."/>
            <person name="Floudas D."/>
            <person name="Copeland A."/>
            <person name="Barry K.W."/>
            <person name="Cichocki N."/>
            <person name="Veneault-Fourrey C."/>
            <person name="LaButti K."/>
            <person name="Lindquist E.A."/>
            <person name="Lipzen A."/>
            <person name="Lundell T."/>
            <person name="Morin E."/>
            <person name="Murat C."/>
            <person name="Sun H."/>
            <person name="Tunlid A."/>
            <person name="Henrissat B."/>
            <person name="Grigoriev I.V."/>
            <person name="Hibbett D.S."/>
            <person name="Martin F."/>
            <person name="Nordberg H.P."/>
            <person name="Cantor M.N."/>
            <person name="Hua S.X."/>
        </authorList>
    </citation>
    <scope>NUCLEOTIDE SEQUENCE [LARGE SCALE GENOMIC DNA]</scope>
    <source>
        <strain evidence="2 3">F 1598</strain>
    </source>
</reference>
<dbReference type="Proteomes" id="UP000054166">
    <property type="component" value="Unassembled WGS sequence"/>
</dbReference>
<dbReference type="HOGENOM" id="CLU_2832088_0_0_1"/>
<feature type="region of interest" description="Disordered" evidence="1">
    <location>
        <begin position="30"/>
        <end position="66"/>
    </location>
</feature>
<evidence type="ECO:0000256" key="1">
    <source>
        <dbReference type="SAM" id="MobiDB-lite"/>
    </source>
</evidence>
<dbReference type="InParanoid" id="A0A0C3B9F4"/>
<feature type="compositionally biased region" description="Polar residues" evidence="1">
    <location>
        <begin position="49"/>
        <end position="66"/>
    </location>
</feature>
<dbReference type="EMBL" id="KN833069">
    <property type="protein sequence ID" value="KIM73957.1"/>
    <property type="molecule type" value="Genomic_DNA"/>
</dbReference>